<dbReference type="InterPro" id="IPR011990">
    <property type="entry name" value="TPR-like_helical_dom_sf"/>
</dbReference>
<dbReference type="EMBL" id="SMDC01000005">
    <property type="protein sequence ID" value="TCW35981.1"/>
    <property type="molecule type" value="Genomic_DNA"/>
</dbReference>
<dbReference type="SUPFAM" id="SSF48452">
    <property type="entry name" value="TPR-like"/>
    <property type="match status" value="2"/>
</dbReference>
<evidence type="ECO:0000313" key="3">
    <source>
        <dbReference type="EMBL" id="TCW35981.1"/>
    </source>
</evidence>
<dbReference type="SUPFAM" id="SSF52540">
    <property type="entry name" value="P-loop containing nucleoside triphosphate hydrolases"/>
    <property type="match status" value="1"/>
</dbReference>
<dbReference type="Pfam" id="PF13424">
    <property type="entry name" value="TPR_12"/>
    <property type="match status" value="1"/>
</dbReference>
<evidence type="ECO:0000259" key="1">
    <source>
        <dbReference type="Pfam" id="PF12770"/>
    </source>
</evidence>
<evidence type="ECO:0000259" key="2">
    <source>
        <dbReference type="Pfam" id="PF13191"/>
    </source>
</evidence>
<dbReference type="InterPro" id="IPR024983">
    <property type="entry name" value="CHAT_dom"/>
</dbReference>
<organism evidence="3 4">
    <name type="scientific">Marichromatium gracile</name>
    <name type="common">Chromatium gracile</name>
    <dbReference type="NCBI Taxonomy" id="1048"/>
    <lineage>
        <taxon>Bacteria</taxon>
        <taxon>Pseudomonadati</taxon>
        <taxon>Pseudomonadota</taxon>
        <taxon>Gammaproteobacteria</taxon>
        <taxon>Chromatiales</taxon>
        <taxon>Chromatiaceae</taxon>
        <taxon>Marichromatium</taxon>
    </lineage>
</organism>
<dbReference type="PANTHER" id="PTHR10098">
    <property type="entry name" value="RAPSYN-RELATED"/>
    <property type="match status" value="1"/>
</dbReference>
<dbReference type="Pfam" id="PF13191">
    <property type="entry name" value="AAA_16"/>
    <property type="match status" value="1"/>
</dbReference>
<gene>
    <name evidence="3" type="ORF">EDC29_105156</name>
</gene>
<feature type="domain" description="Orc1-like AAA ATPase" evidence="2">
    <location>
        <begin position="380"/>
        <end position="501"/>
    </location>
</feature>
<accession>A0A4R4AAH5</accession>
<protein>
    <submittedName>
        <fullName evidence="3">Tetratricopeptide repeat protein</fullName>
    </submittedName>
</protein>
<dbReference type="RefSeq" id="WP_132229605.1">
    <property type="nucleotide sequence ID" value="NZ_NRRH01000016.1"/>
</dbReference>
<reference evidence="3 4" key="1">
    <citation type="submission" date="2019-03" db="EMBL/GenBank/DDBJ databases">
        <title>Genomic Encyclopedia of Type Strains, Phase IV (KMG-IV): sequencing the most valuable type-strain genomes for metagenomic binning, comparative biology and taxonomic classification.</title>
        <authorList>
            <person name="Goeker M."/>
        </authorList>
    </citation>
    <scope>NUCLEOTIDE SEQUENCE [LARGE SCALE GENOMIC DNA]</scope>
    <source>
        <strain evidence="3 4">DSM 203</strain>
    </source>
</reference>
<dbReference type="InterPro" id="IPR027417">
    <property type="entry name" value="P-loop_NTPase"/>
</dbReference>
<dbReference type="Gene3D" id="3.40.50.300">
    <property type="entry name" value="P-loop containing nucleotide triphosphate hydrolases"/>
    <property type="match status" value="1"/>
</dbReference>
<dbReference type="PANTHER" id="PTHR10098:SF108">
    <property type="entry name" value="TETRATRICOPEPTIDE REPEAT PROTEIN 28"/>
    <property type="match status" value="1"/>
</dbReference>
<feature type="domain" description="CHAT" evidence="1">
    <location>
        <begin position="96"/>
        <end position="331"/>
    </location>
</feature>
<dbReference type="InterPro" id="IPR041664">
    <property type="entry name" value="AAA_16"/>
</dbReference>
<proteinExistence type="predicted"/>
<comment type="caution">
    <text evidence="3">The sequence shown here is derived from an EMBL/GenBank/DDBJ whole genome shotgun (WGS) entry which is preliminary data.</text>
</comment>
<dbReference type="Pfam" id="PF12770">
    <property type="entry name" value="CHAT"/>
    <property type="match status" value="1"/>
</dbReference>
<name>A0A4R4AAH5_MARGR</name>
<sequence length="1301" mass="143010">MQASIQIIGRELFCRAPGSSPEELRRDGGEAETRLNDWAARYARAVEQSDDTSLLTIGRELFAWLDANGWASAWARGQGPRALEIQVEDADTALGKALLAAPWELLAGPDGSHLAGDQNQRYDLARRLGRAATAPPAPRHSNLRMMFMAADPEGAQSLDYEGEEAAILKATDKLQVHLLVEETGTAQELGQRMQREGDYEVLHLSCHGTIDQQQRPLLALEDEVGGLALTPAGTLIQALGGAERIPLIFLSACLSARRPTEHDPLTQAFIRAGVANVLGWDGSVNDQDAIRFARAFYAQLANYGSVVQAAAHARAELIAAQDSDAHNGRHWHLARVYLGATGGTALIDKTGSAHPRIQADDRAFLDPEREQIPVAGHGLFVGRRRQLQKGLRHLREGASAGLLIHGMGCLGKSSLAARIANRMTELTTCVIFKHYDALTVFDRLIEKTPPVDRQALRTQWRSAVTEHPEILGDALEALLEGPLDTQPVLLIIDDLERILDAPSPEQPLTPVSADHRAMLGAVLGAFARARTASRLLLTSRYHFTLPNDRGRNLAERLERIALQPFDSGQTHKQRAALARHSTLDHKRLEQTQPHQQRAETLAQGNPGLLADLLRPLLGGETAVAEAALNAIAHYHRTGERPEDKDENALLAFFRRMAFETYREALSEEQAHMLSAATLFDADLRLPIPLSAFIAVGKAAGISEPEQAFTRLCNLGLISDWSHIDGSTQGAVDPLARPLVQAPSDESRPHLAAAALNALFPCWSDRRGRVSPGPRALELARLARLTPDTPPERLDPIAEAEARWLLATAQETPKSVFFDLLQPALKRLEDAQFTPSIGLMTIALDYAIRLSEGDWLDQTLERFADRYAGVDAAFIHVHLGRRAQTKGTHDEALACFKLAAKDFEAAGQEREATIAKGQIADILQARGNLDEALRIRTEEQLPVYERLGDVRSKAVTQGKIADILQARGNLDEALRIRTEEQLPVYERLGDVREKAVTQGQIADILQARGNLDEALRIRTEEQLPVFERLGDVREKAVTQGKIADILQARGNLDEALHILTEEVLQAFERLGDARSKAVTQGQIADILQARGNLDEALHILTEEVLPSFERLGNARSKAVTQGQIADILQARGNLDEALRIRTEEEIPIYERLGDVREKAVTQGKIADILQARGNLDEALRIHTEEQLPVFERLGDLRSKTVTQGKIADILQARGNLDEALRIRTAEQLPVYERLGDVRSLLVCRANIALTLLQRNAPTDRASANRLLCIALSAARQIRIPEAGQIEQILQHHGLTCDQDTAP</sequence>
<dbReference type="Proteomes" id="UP000295247">
    <property type="component" value="Unassembled WGS sequence"/>
</dbReference>
<evidence type="ECO:0000313" key="4">
    <source>
        <dbReference type="Proteomes" id="UP000295247"/>
    </source>
</evidence>
<dbReference type="Gene3D" id="1.25.40.10">
    <property type="entry name" value="Tetratricopeptide repeat domain"/>
    <property type="match status" value="3"/>
</dbReference>